<organism evidence="1 2">
    <name type="scientific">Streptomyces caelestis</name>
    <dbReference type="NCBI Taxonomy" id="36816"/>
    <lineage>
        <taxon>Bacteria</taxon>
        <taxon>Bacillati</taxon>
        <taxon>Actinomycetota</taxon>
        <taxon>Actinomycetes</taxon>
        <taxon>Kitasatosporales</taxon>
        <taxon>Streptomycetaceae</taxon>
        <taxon>Streptomyces</taxon>
    </lineage>
</organism>
<sequence length="53" mass="5554">MADRYQRFTASAPGGFLARRLGLPRPESLRRYHAGAPVTAGPVVLGARTAGGC</sequence>
<dbReference type="RefSeq" id="WP_376706833.1">
    <property type="nucleotide sequence ID" value="NZ_JACHNE010000001.1"/>
</dbReference>
<protein>
    <submittedName>
        <fullName evidence="1">Uncharacterized protein</fullName>
    </submittedName>
</protein>
<dbReference type="Proteomes" id="UP000590647">
    <property type="component" value="Unassembled WGS sequence"/>
</dbReference>
<reference evidence="1 2" key="1">
    <citation type="submission" date="2020-08" db="EMBL/GenBank/DDBJ databases">
        <title>Sequencing the genomes of 1000 actinobacteria strains.</title>
        <authorList>
            <person name="Klenk H.-P."/>
        </authorList>
    </citation>
    <scope>NUCLEOTIDE SEQUENCE [LARGE SCALE GENOMIC DNA]</scope>
    <source>
        <strain evidence="1 2">DSM 40084</strain>
    </source>
</reference>
<proteinExistence type="predicted"/>
<evidence type="ECO:0000313" key="1">
    <source>
        <dbReference type="EMBL" id="MBB5798733.1"/>
    </source>
</evidence>
<dbReference type="AlphaFoldDB" id="A0A7W9LWL4"/>
<dbReference type="EMBL" id="JACHNE010000001">
    <property type="protein sequence ID" value="MBB5798733.1"/>
    <property type="molecule type" value="Genomic_DNA"/>
</dbReference>
<evidence type="ECO:0000313" key="2">
    <source>
        <dbReference type="Proteomes" id="UP000590647"/>
    </source>
</evidence>
<gene>
    <name evidence="1" type="ORF">HDA41_006697</name>
</gene>
<keyword evidence="2" id="KW-1185">Reference proteome</keyword>
<name>A0A7W9LWL4_9ACTN</name>
<accession>A0A7W9LWL4</accession>
<comment type="caution">
    <text evidence="1">The sequence shown here is derived from an EMBL/GenBank/DDBJ whole genome shotgun (WGS) entry which is preliminary data.</text>
</comment>